<accession>A0A6L7ITI3</accession>
<dbReference type="GO" id="GO:0008270">
    <property type="term" value="F:zinc ion binding"/>
    <property type="evidence" value="ECO:0007669"/>
    <property type="project" value="InterPro"/>
</dbReference>
<dbReference type="EC" id="4.2.1.1" evidence="2"/>
<gene>
    <name evidence="8" type="ORF">GS424_009420</name>
</gene>
<evidence type="ECO:0000256" key="7">
    <source>
        <dbReference type="PIRSR" id="PIRSR601765-1"/>
    </source>
</evidence>
<evidence type="ECO:0000256" key="1">
    <source>
        <dbReference type="ARBA" id="ARBA00006217"/>
    </source>
</evidence>
<dbReference type="EMBL" id="CP063310">
    <property type="protein sequence ID" value="QOS66782.1"/>
    <property type="molecule type" value="Genomic_DNA"/>
</dbReference>
<proteinExistence type="inferred from homology"/>
<comment type="catalytic activity">
    <reaction evidence="6">
        <text>hydrogencarbonate + H(+) = CO2 + H2O</text>
        <dbReference type="Rhea" id="RHEA:10748"/>
        <dbReference type="ChEBI" id="CHEBI:15377"/>
        <dbReference type="ChEBI" id="CHEBI:15378"/>
        <dbReference type="ChEBI" id="CHEBI:16526"/>
        <dbReference type="ChEBI" id="CHEBI:17544"/>
        <dbReference type="EC" id="4.2.1.1"/>
    </reaction>
</comment>
<dbReference type="Proteomes" id="UP000478463">
    <property type="component" value="Chromosome"/>
</dbReference>
<comment type="function">
    <text evidence="5">Catalyzes the reversible hydration of carbon dioxide to form bicarbonate.</text>
</comment>
<dbReference type="RefSeq" id="WP_160942436.1">
    <property type="nucleotide sequence ID" value="NZ_CP063310.1"/>
</dbReference>
<dbReference type="InterPro" id="IPR015892">
    <property type="entry name" value="Carbonic_anhydrase_CS"/>
</dbReference>
<feature type="binding site" evidence="7">
    <location>
        <position position="56"/>
    </location>
    <ligand>
        <name>Zn(2+)</name>
        <dbReference type="ChEBI" id="CHEBI:29105"/>
    </ligand>
</feature>
<keyword evidence="3 7" id="KW-0862">Zinc</keyword>
<dbReference type="Pfam" id="PF00484">
    <property type="entry name" value="Pro_CA"/>
    <property type="match status" value="1"/>
</dbReference>
<feature type="binding site" evidence="7">
    <location>
        <position position="58"/>
    </location>
    <ligand>
        <name>Zn(2+)</name>
        <dbReference type="ChEBI" id="CHEBI:29105"/>
    </ligand>
</feature>
<feature type="binding site" evidence="7">
    <location>
        <position position="109"/>
    </location>
    <ligand>
        <name>Zn(2+)</name>
        <dbReference type="ChEBI" id="CHEBI:29105"/>
    </ligand>
</feature>
<comment type="cofactor">
    <cofactor evidence="7">
        <name>Zn(2+)</name>
        <dbReference type="ChEBI" id="CHEBI:29105"/>
    </cofactor>
    <text evidence="7">Binds 1 zinc ion per subunit.</text>
</comment>
<sequence length="204" mass="21615">MDKKAERGESLRALDRLMEGNRRYVDAVRNDADISRLVRKRTMVDGQRPFAIVVTCSDSRVVPEHIFMAGVGDLFTVRVAGNVVADTQLASVVYAASHAGARLVLVLGHTCCGAVGAAIAGGAEGCVGAVTDLVRSAIGDERDDYAACALNVRASVDRLLRDAEVRALVEGAGVEVLGGVYRLDSGRVELLAPAAREARRPREG</sequence>
<protein>
    <recommendedName>
        <fullName evidence="2">carbonic anhydrase</fullName>
        <ecNumber evidence="2">4.2.1.1</ecNumber>
    </recommendedName>
</protein>
<dbReference type="PANTHER" id="PTHR11002">
    <property type="entry name" value="CARBONIC ANHYDRASE"/>
    <property type="match status" value="1"/>
</dbReference>
<keyword evidence="4" id="KW-0456">Lyase</keyword>
<dbReference type="Gene3D" id="3.40.1050.10">
    <property type="entry name" value="Carbonic anhydrase"/>
    <property type="match status" value="1"/>
</dbReference>
<dbReference type="AlphaFoldDB" id="A0A6L7ITI3"/>
<evidence type="ECO:0000313" key="8">
    <source>
        <dbReference type="EMBL" id="QOS66782.1"/>
    </source>
</evidence>
<reference evidence="8 9" key="1">
    <citation type="submission" date="2020-10" db="EMBL/GenBank/DDBJ databases">
        <title>Eggerthella sp. nov., isolated from human feces.</title>
        <authorList>
            <person name="Yajun G."/>
        </authorList>
    </citation>
    <scope>NUCLEOTIDE SEQUENCE [LARGE SCALE GENOMIC DNA]</scope>
    <source>
        <strain evidence="8 9">HF-1101</strain>
    </source>
</reference>
<name>A0A6L7ITI3_9ACTN</name>
<evidence type="ECO:0000256" key="5">
    <source>
        <dbReference type="ARBA" id="ARBA00024993"/>
    </source>
</evidence>
<dbReference type="SUPFAM" id="SSF53056">
    <property type="entry name" value="beta-carbonic anhydrase, cab"/>
    <property type="match status" value="1"/>
</dbReference>
<feature type="binding site" evidence="7">
    <location>
        <position position="112"/>
    </location>
    <ligand>
        <name>Zn(2+)</name>
        <dbReference type="ChEBI" id="CHEBI:29105"/>
    </ligand>
</feature>
<comment type="similarity">
    <text evidence="1">Belongs to the beta-class carbonic anhydrase family.</text>
</comment>
<evidence type="ECO:0000313" key="9">
    <source>
        <dbReference type="Proteomes" id="UP000478463"/>
    </source>
</evidence>
<keyword evidence="7" id="KW-0479">Metal-binding</keyword>
<evidence type="ECO:0000256" key="3">
    <source>
        <dbReference type="ARBA" id="ARBA00022833"/>
    </source>
</evidence>
<evidence type="ECO:0000256" key="4">
    <source>
        <dbReference type="ARBA" id="ARBA00023239"/>
    </source>
</evidence>
<dbReference type="SMART" id="SM00947">
    <property type="entry name" value="Pro_CA"/>
    <property type="match status" value="1"/>
</dbReference>
<dbReference type="InterPro" id="IPR001765">
    <property type="entry name" value="Carbonic_anhydrase"/>
</dbReference>
<evidence type="ECO:0000256" key="2">
    <source>
        <dbReference type="ARBA" id="ARBA00012925"/>
    </source>
</evidence>
<evidence type="ECO:0000256" key="6">
    <source>
        <dbReference type="ARBA" id="ARBA00048348"/>
    </source>
</evidence>
<dbReference type="PANTHER" id="PTHR11002:SF79">
    <property type="entry name" value="CARBONIC ANHYDRASE 2"/>
    <property type="match status" value="1"/>
</dbReference>
<dbReference type="GO" id="GO:0015976">
    <property type="term" value="P:carbon utilization"/>
    <property type="evidence" value="ECO:0007669"/>
    <property type="project" value="InterPro"/>
</dbReference>
<dbReference type="KEGG" id="egd:GS424_009420"/>
<dbReference type="InterPro" id="IPR036874">
    <property type="entry name" value="Carbonic_anhydrase_sf"/>
</dbReference>
<dbReference type="PROSITE" id="PS00704">
    <property type="entry name" value="PROK_CO2_ANHYDRASE_1"/>
    <property type="match status" value="1"/>
</dbReference>
<organism evidence="8 9">
    <name type="scientific">Eggerthella guodeyinii</name>
    <dbReference type="NCBI Taxonomy" id="2690837"/>
    <lineage>
        <taxon>Bacteria</taxon>
        <taxon>Bacillati</taxon>
        <taxon>Actinomycetota</taxon>
        <taxon>Coriobacteriia</taxon>
        <taxon>Eggerthellales</taxon>
        <taxon>Eggerthellaceae</taxon>
        <taxon>Eggerthella</taxon>
    </lineage>
</organism>
<dbReference type="GO" id="GO:0004089">
    <property type="term" value="F:carbonate dehydratase activity"/>
    <property type="evidence" value="ECO:0007669"/>
    <property type="project" value="UniProtKB-EC"/>
</dbReference>